<feature type="region of interest" description="Disordered" evidence="1">
    <location>
        <begin position="80"/>
        <end position="107"/>
    </location>
</feature>
<sequence>MGHPPTASSSLSSAKTDVIYKIATSFQDEVLGGLPGEGASDVELYDFIVDFLRSEQLRNLEDQGMARLLVCHDLIDELQAPPTADEEDSMPVTETEPEVSKQHMVTS</sequence>
<evidence type="ECO:0000256" key="1">
    <source>
        <dbReference type="SAM" id="MobiDB-lite"/>
    </source>
</evidence>
<comment type="caution">
    <text evidence="2">The sequence shown here is derived from an EMBL/GenBank/DDBJ whole genome shotgun (WGS) entry which is preliminary data.</text>
</comment>
<evidence type="ECO:0000313" key="3">
    <source>
        <dbReference type="Proteomes" id="UP001221898"/>
    </source>
</evidence>
<dbReference type="Proteomes" id="UP001221898">
    <property type="component" value="Unassembled WGS sequence"/>
</dbReference>
<dbReference type="EMBL" id="JAINUG010000045">
    <property type="protein sequence ID" value="KAJ8406029.1"/>
    <property type="molecule type" value="Genomic_DNA"/>
</dbReference>
<evidence type="ECO:0000313" key="2">
    <source>
        <dbReference type="EMBL" id="KAJ8406029.1"/>
    </source>
</evidence>
<gene>
    <name evidence="2" type="ORF">AAFF_G00309170</name>
</gene>
<organism evidence="2 3">
    <name type="scientific">Aldrovandia affinis</name>
    <dbReference type="NCBI Taxonomy" id="143900"/>
    <lineage>
        <taxon>Eukaryota</taxon>
        <taxon>Metazoa</taxon>
        <taxon>Chordata</taxon>
        <taxon>Craniata</taxon>
        <taxon>Vertebrata</taxon>
        <taxon>Euteleostomi</taxon>
        <taxon>Actinopterygii</taxon>
        <taxon>Neopterygii</taxon>
        <taxon>Teleostei</taxon>
        <taxon>Notacanthiformes</taxon>
        <taxon>Halosauridae</taxon>
        <taxon>Aldrovandia</taxon>
    </lineage>
</organism>
<name>A0AAD7SNN7_9TELE</name>
<proteinExistence type="predicted"/>
<protein>
    <submittedName>
        <fullName evidence="2">Uncharacterized protein</fullName>
    </submittedName>
</protein>
<keyword evidence="3" id="KW-1185">Reference proteome</keyword>
<dbReference type="AlphaFoldDB" id="A0AAD7SNN7"/>
<reference evidence="2" key="1">
    <citation type="journal article" date="2023" name="Science">
        <title>Genome structures resolve the early diversification of teleost fishes.</title>
        <authorList>
            <person name="Parey E."/>
            <person name="Louis A."/>
            <person name="Montfort J."/>
            <person name="Bouchez O."/>
            <person name="Roques C."/>
            <person name="Iampietro C."/>
            <person name="Lluch J."/>
            <person name="Castinel A."/>
            <person name="Donnadieu C."/>
            <person name="Desvignes T."/>
            <person name="Floi Bucao C."/>
            <person name="Jouanno E."/>
            <person name="Wen M."/>
            <person name="Mejri S."/>
            <person name="Dirks R."/>
            <person name="Jansen H."/>
            <person name="Henkel C."/>
            <person name="Chen W.J."/>
            <person name="Zahm M."/>
            <person name="Cabau C."/>
            <person name="Klopp C."/>
            <person name="Thompson A.W."/>
            <person name="Robinson-Rechavi M."/>
            <person name="Braasch I."/>
            <person name="Lecointre G."/>
            <person name="Bobe J."/>
            <person name="Postlethwait J.H."/>
            <person name="Berthelot C."/>
            <person name="Roest Crollius H."/>
            <person name="Guiguen Y."/>
        </authorList>
    </citation>
    <scope>NUCLEOTIDE SEQUENCE</scope>
    <source>
        <strain evidence="2">NC1722</strain>
    </source>
</reference>
<accession>A0AAD7SNN7</accession>